<dbReference type="EMBL" id="HACG01001242">
    <property type="protein sequence ID" value="CEK48107.1"/>
    <property type="molecule type" value="Transcribed_RNA"/>
</dbReference>
<organism evidence="1">
    <name type="scientific">Arion vulgaris</name>
    <dbReference type="NCBI Taxonomy" id="1028688"/>
    <lineage>
        <taxon>Eukaryota</taxon>
        <taxon>Metazoa</taxon>
        <taxon>Spiralia</taxon>
        <taxon>Lophotrochozoa</taxon>
        <taxon>Mollusca</taxon>
        <taxon>Gastropoda</taxon>
        <taxon>Heterobranchia</taxon>
        <taxon>Euthyneura</taxon>
        <taxon>Panpulmonata</taxon>
        <taxon>Eupulmonata</taxon>
        <taxon>Stylommatophora</taxon>
        <taxon>Helicina</taxon>
        <taxon>Arionoidea</taxon>
        <taxon>Arionidae</taxon>
        <taxon>Arion</taxon>
    </lineage>
</organism>
<reference evidence="1" key="1">
    <citation type="submission" date="2014-12" db="EMBL/GenBank/DDBJ databases">
        <title>Insight into the proteome of Arion vulgaris.</title>
        <authorList>
            <person name="Aradska J."/>
            <person name="Bulat T."/>
            <person name="Smidak R."/>
            <person name="Sarate P."/>
            <person name="Gangsoo J."/>
            <person name="Sialana F."/>
            <person name="Bilban M."/>
            <person name="Lubec G."/>
        </authorList>
    </citation>
    <scope>NUCLEOTIDE SEQUENCE</scope>
    <source>
        <tissue evidence="1">Skin</tissue>
    </source>
</reference>
<gene>
    <name evidence="1" type="primary">ORF3113</name>
</gene>
<proteinExistence type="predicted"/>
<feature type="non-terminal residue" evidence="1">
    <location>
        <position position="1"/>
    </location>
</feature>
<evidence type="ECO:0000313" key="1">
    <source>
        <dbReference type="EMBL" id="CEK48107.1"/>
    </source>
</evidence>
<accession>A0A0B6XVL7</accession>
<name>A0A0B6XVL7_9EUPU</name>
<protein>
    <submittedName>
        <fullName evidence="1">Uncharacterized protein</fullName>
    </submittedName>
</protein>
<dbReference type="AlphaFoldDB" id="A0A0B6XVL7"/>
<sequence>VIIASETPTESVKKRDMISYQTSDGTINNKVPPLNGAGASSEGVNSAQNCIGIQFCIYR</sequence>